<keyword evidence="2" id="KW-1185">Reference proteome</keyword>
<evidence type="ECO:0000313" key="1">
    <source>
        <dbReference type="EMBL" id="QHI36553.1"/>
    </source>
</evidence>
<evidence type="ECO:0000313" key="2">
    <source>
        <dbReference type="Proteomes" id="UP000464657"/>
    </source>
</evidence>
<gene>
    <name evidence="1" type="ORF">IMCC3317_19160</name>
</gene>
<dbReference type="Proteomes" id="UP000464657">
    <property type="component" value="Chromosome"/>
</dbReference>
<dbReference type="EMBL" id="CP019288">
    <property type="protein sequence ID" value="QHI36553.1"/>
    <property type="molecule type" value="Genomic_DNA"/>
</dbReference>
<name>A0A7L4ZIK3_9FLAO</name>
<accession>A0A7L4ZIK3</accession>
<protein>
    <submittedName>
        <fullName evidence="1">Uncharacterized protein</fullName>
    </submittedName>
</protein>
<dbReference type="OrthoDB" id="796548at2"/>
<reference evidence="1 2" key="1">
    <citation type="journal article" date="2013" name="Int. J. Syst. Evol. Microbiol.">
        <title>Kordia antarctica sp. nov., isolated from Antarctic seawater.</title>
        <authorList>
            <person name="Baek K."/>
            <person name="Choi A."/>
            <person name="Kang I."/>
            <person name="Lee K."/>
            <person name="Cho J.C."/>
        </authorList>
    </citation>
    <scope>NUCLEOTIDE SEQUENCE [LARGE SCALE GENOMIC DNA]</scope>
    <source>
        <strain evidence="1 2">IMCC3317</strain>
    </source>
</reference>
<dbReference type="KEGG" id="kan:IMCC3317_19160"/>
<sequence>MEQFSSKIKLRILEHLKDKGISNRKFYGDTGIANGILGKKTGLTELNIEKYLNAYKEVNPTWLLTGKGNMYNLSEDQQIDINILNSNPDFSLSLLNSLVNDEKVKKALTLIIGKEINNFFTHKLLDILNNENICNALKNQLKDSKQKNSE</sequence>
<dbReference type="AlphaFoldDB" id="A0A7L4ZIK3"/>
<dbReference type="RefSeq" id="WP_160129248.1">
    <property type="nucleotide sequence ID" value="NZ_CP019288.1"/>
</dbReference>
<proteinExistence type="predicted"/>
<organism evidence="1 2">
    <name type="scientific">Kordia antarctica</name>
    <dbReference type="NCBI Taxonomy" id="1218801"/>
    <lineage>
        <taxon>Bacteria</taxon>
        <taxon>Pseudomonadati</taxon>
        <taxon>Bacteroidota</taxon>
        <taxon>Flavobacteriia</taxon>
        <taxon>Flavobacteriales</taxon>
        <taxon>Flavobacteriaceae</taxon>
        <taxon>Kordia</taxon>
    </lineage>
</organism>